<keyword evidence="1" id="KW-0472">Membrane</keyword>
<accession>X0RNE1</accession>
<evidence type="ECO:0000313" key="2">
    <source>
        <dbReference type="EMBL" id="GAF70308.1"/>
    </source>
</evidence>
<comment type="caution">
    <text evidence="2">The sequence shown here is derived from an EMBL/GenBank/DDBJ whole genome shotgun (WGS) entry which is preliminary data.</text>
</comment>
<proteinExistence type="predicted"/>
<gene>
    <name evidence="2" type="ORF">S01H1_05034</name>
</gene>
<dbReference type="EMBL" id="BARS01002625">
    <property type="protein sequence ID" value="GAF70308.1"/>
    <property type="molecule type" value="Genomic_DNA"/>
</dbReference>
<sequence>MEKELKKFLEDELITHEEIIKTQTDILAKVLRHEKHIDSHTSHLKEMCVAMHEMNKTLENFNSLEGLAGNIETIAKFGKLLRLSMVWIAGLVGAIALIWASFRDGFFGK</sequence>
<keyword evidence="1" id="KW-0812">Transmembrane</keyword>
<feature type="transmembrane region" description="Helical" evidence="1">
    <location>
        <begin position="80"/>
        <end position="102"/>
    </location>
</feature>
<name>X0RNE1_9ZZZZ</name>
<dbReference type="AlphaFoldDB" id="X0RNE1"/>
<keyword evidence="1" id="KW-1133">Transmembrane helix</keyword>
<evidence type="ECO:0000256" key="1">
    <source>
        <dbReference type="SAM" id="Phobius"/>
    </source>
</evidence>
<reference evidence="2" key="1">
    <citation type="journal article" date="2014" name="Front. Microbiol.">
        <title>High frequency of phylogenetically diverse reductive dehalogenase-homologous genes in deep subseafloor sedimentary metagenomes.</title>
        <authorList>
            <person name="Kawai M."/>
            <person name="Futagami T."/>
            <person name="Toyoda A."/>
            <person name="Takaki Y."/>
            <person name="Nishi S."/>
            <person name="Hori S."/>
            <person name="Arai W."/>
            <person name="Tsubouchi T."/>
            <person name="Morono Y."/>
            <person name="Uchiyama I."/>
            <person name="Ito T."/>
            <person name="Fujiyama A."/>
            <person name="Inagaki F."/>
            <person name="Takami H."/>
        </authorList>
    </citation>
    <scope>NUCLEOTIDE SEQUENCE</scope>
    <source>
        <strain evidence="2">Expedition CK06-06</strain>
    </source>
</reference>
<organism evidence="2">
    <name type="scientific">marine sediment metagenome</name>
    <dbReference type="NCBI Taxonomy" id="412755"/>
    <lineage>
        <taxon>unclassified sequences</taxon>
        <taxon>metagenomes</taxon>
        <taxon>ecological metagenomes</taxon>
    </lineage>
</organism>
<protein>
    <submittedName>
        <fullName evidence="2">Uncharacterized protein</fullName>
    </submittedName>
</protein>